<evidence type="ECO:0000313" key="2">
    <source>
        <dbReference type="Proteomes" id="UP000606600"/>
    </source>
</evidence>
<dbReference type="RefSeq" id="WP_191188214.1">
    <property type="nucleotide sequence ID" value="NZ_JACWMY010000003.1"/>
</dbReference>
<dbReference type="Proteomes" id="UP000606600">
    <property type="component" value="Unassembled WGS sequence"/>
</dbReference>
<protein>
    <submittedName>
        <fullName evidence="1">Uncharacterized protein</fullName>
    </submittedName>
</protein>
<accession>A0ABR7WQL0</accession>
<name>A0ABR7WQL0_9SPHI</name>
<proteinExistence type="predicted"/>
<gene>
    <name evidence="1" type="ORF">IDJ77_06950</name>
</gene>
<comment type="caution">
    <text evidence="1">The sequence shown here is derived from an EMBL/GenBank/DDBJ whole genome shotgun (WGS) entry which is preliminary data.</text>
</comment>
<sequence>MSHLIVAFAQLIAKYATVSIKSIEEISIVESYGYSKAFFDEIGSAITPSEIDELKQTKNAIGTNEFDSIFLCNVLMQGRNYIVLIYDSEDLYAPTWVWGMFPR</sequence>
<keyword evidence="2" id="KW-1185">Reference proteome</keyword>
<reference evidence="1 2" key="1">
    <citation type="submission" date="2020-09" db="EMBL/GenBank/DDBJ databases">
        <title>Novel species of Mucilaginibacter isolated from a glacier on the Tibetan Plateau.</title>
        <authorList>
            <person name="Liu Q."/>
            <person name="Xin Y.-H."/>
        </authorList>
    </citation>
    <scope>NUCLEOTIDE SEQUENCE [LARGE SCALE GENOMIC DNA]</scope>
    <source>
        <strain evidence="1 2">ZT4R22</strain>
    </source>
</reference>
<organism evidence="1 2">
    <name type="scientific">Mucilaginibacter pankratovii</name>
    <dbReference type="NCBI Taxonomy" id="2772110"/>
    <lineage>
        <taxon>Bacteria</taxon>
        <taxon>Pseudomonadati</taxon>
        <taxon>Bacteroidota</taxon>
        <taxon>Sphingobacteriia</taxon>
        <taxon>Sphingobacteriales</taxon>
        <taxon>Sphingobacteriaceae</taxon>
        <taxon>Mucilaginibacter</taxon>
    </lineage>
</organism>
<dbReference type="EMBL" id="JACWMY010000003">
    <property type="protein sequence ID" value="MBD1363542.1"/>
    <property type="molecule type" value="Genomic_DNA"/>
</dbReference>
<evidence type="ECO:0000313" key="1">
    <source>
        <dbReference type="EMBL" id="MBD1363542.1"/>
    </source>
</evidence>